<dbReference type="EMBL" id="QLYR01000001">
    <property type="protein sequence ID" value="RAQ30494.1"/>
    <property type="molecule type" value="Genomic_DNA"/>
</dbReference>
<reference evidence="9 10" key="1">
    <citation type="submission" date="2018-06" db="EMBL/GenBank/DDBJ databases">
        <title>Noncontiguous genome sequence of Ruminococcaceae bacterium ASD2818.</title>
        <authorList>
            <person name="Chaplin A.V."/>
            <person name="Sokolova S.R."/>
            <person name="Kochetkova T.O."/>
            <person name="Goltsov A.Y."/>
            <person name="Trofimov D.Y."/>
            <person name="Efimov B.A."/>
        </authorList>
    </citation>
    <scope>NUCLEOTIDE SEQUENCE [LARGE SCALE GENOMIC DNA]</scope>
    <source>
        <strain evidence="9 10">ASD2818</strain>
    </source>
</reference>
<dbReference type="Gene3D" id="2.10.270.10">
    <property type="entry name" value="Cholin Binding"/>
    <property type="match status" value="1"/>
</dbReference>
<dbReference type="InterPro" id="IPR036365">
    <property type="entry name" value="PGBD-like_sf"/>
</dbReference>
<evidence type="ECO:0000313" key="10">
    <source>
        <dbReference type="Proteomes" id="UP000249377"/>
    </source>
</evidence>
<dbReference type="GO" id="GO:0008234">
    <property type="term" value="F:cysteine-type peptidase activity"/>
    <property type="evidence" value="ECO:0007669"/>
    <property type="project" value="UniProtKB-KW"/>
</dbReference>
<feature type="transmembrane region" description="Helical" evidence="6">
    <location>
        <begin position="477"/>
        <end position="496"/>
    </location>
</feature>
<evidence type="ECO:0000259" key="7">
    <source>
        <dbReference type="Pfam" id="PF00877"/>
    </source>
</evidence>
<dbReference type="InterPro" id="IPR002477">
    <property type="entry name" value="Peptidoglycan-bd-like"/>
</dbReference>
<keyword evidence="4" id="KW-0788">Thiol protease</keyword>
<feature type="compositionally biased region" description="Low complexity" evidence="5">
    <location>
        <begin position="222"/>
        <end position="250"/>
    </location>
</feature>
<dbReference type="Pfam" id="PF01471">
    <property type="entry name" value="PG_binding_1"/>
    <property type="match status" value="2"/>
</dbReference>
<dbReference type="AlphaFoldDB" id="A0A328UKK0"/>
<dbReference type="InterPro" id="IPR036366">
    <property type="entry name" value="PGBDSf"/>
</dbReference>
<feature type="domain" description="Peptidoglycan binding-like" evidence="8">
    <location>
        <begin position="263"/>
        <end position="319"/>
    </location>
</feature>
<proteinExistence type="inferred from homology"/>
<evidence type="ECO:0000256" key="3">
    <source>
        <dbReference type="ARBA" id="ARBA00022801"/>
    </source>
</evidence>
<evidence type="ECO:0000256" key="2">
    <source>
        <dbReference type="ARBA" id="ARBA00022670"/>
    </source>
</evidence>
<protein>
    <recommendedName>
        <fullName evidence="11">Peptidoglycan-binding protein</fullName>
    </recommendedName>
</protein>
<evidence type="ECO:0000313" key="9">
    <source>
        <dbReference type="EMBL" id="RAQ30494.1"/>
    </source>
</evidence>
<comment type="similarity">
    <text evidence="1">Belongs to the peptidase C40 family.</text>
</comment>
<dbReference type="SUPFAM" id="SSF47090">
    <property type="entry name" value="PGBD-like"/>
    <property type="match status" value="2"/>
</dbReference>
<comment type="caution">
    <text evidence="9">The sequence shown here is derived from an EMBL/GenBank/DDBJ whole genome shotgun (WGS) entry which is preliminary data.</text>
</comment>
<dbReference type="Pfam" id="PF00877">
    <property type="entry name" value="NLPC_P60"/>
    <property type="match status" value="1"/>
</dbReference>
<dbReference type="GO" id="GO:0006508">
    <property type="term" value="P:proteolysis"/>
    <property type="evidence" value="ECO:0007669"/>
    <property type="project" value="UniProtKB-KW"/>
</dbReference>
<dbReference type="Proteomes" id="UP000249377">
    <property type="component" value="Unassembled WGS sequence"/>
</dbReference>
<dbReference type="SUPFAM" id="SSF69360">
    <property type="entry name" value="Cell wall binding repeat"/>
    <property type="match status" value="1"/>
</dbReference>
<evidence type="ECO:0000256" key="6">
    <source>
        <dbReference type="SAM" id="Phobius"/>
    </source>
</evidence>
<dbReference type="InterPro" id="IPR038765">
    <property type="entry name" value="Papain-like_cys_pep_sf"/>
</dbReference>
<keyword evidence="6" id="KW-1133">Transmembrane helix</keyword>
<keyword evidence="2" id="KW-0645">Protease</keyword>
<keyword evidence="6" id="KW-0812">Transmembrane</keyword>
<dbReference type="InterPro" id="IPR000064">
    <property type="entry name" value="NLP_P60_dom"/>
</dbReference>
<dbReference type="Gene3D" id="3.90.1720.10">
    <property type="entry name" value="endopeptidase domain like (from Nostoc punctiforme)"/>
    <property type="match status" value="1"/>
</dbReference>
<keyword evidence="3" id="KW-0378">Hydrolase</keyword>
<evidence type="ECO:0000256" key="4">
    <source>
        <dbReference type="ARBA" id="ARBA00022807"/>
    </source>
</evidence>
<evidence type="ECO:0000259" key="8">
    <source>
        <dbReference type="Pfam" id="PF01471"/>
    </source>
</evidence>
<accession>A0A328UKK0</accession>
<feature type="domain" description="NlpC/P60" evidence="7">
    <location>
        <begin position="64"/>
        <end position="155"/>
    </location>
</feature>
<keyword evidence="6" id="KW-0472">Membrane</keyword>
<sequence>MFHDWFREGPFSMRKKVFKRVMAAMMALFTAAAVHIAAPATVEAAGGKTGAGLAEFAIMAYNQGWKYQYGAASWGVTDCSGLMYVYTNGATPRSSSGQINGSSESGPISSIPRIHGLGLWKPGHVGVYVGNGMFVDNSEPGVNMRYQAVTTRLWGTSARWYKVPGVSYPTTGWVTFNGNKYYYENGQYVVSCTKTIDGTSYTFNANGTVQGGGPSGGDTANQVAAPAGGSGQAAAKSGSSSTASPAPKTVQEPSYTKLSVGAQGSAVKSMQQRLSDLGYYYEGINDYYDYALYDAIALYQKEADLEVTGEATVETQKSLFGSNAPENPSKGTIYPDMHSSLVHQMQERLVELGYMSGETSTFYGEATKAAVLKYQKAVGLEENGIMDAAALEGLYAESAPKAVRVEDLADATAFLCNLAVDTTGQYTPVSSEISTASLTRSDDTASKAARSAFIPTVEAAVMTAEIEPAEEDNGNSVVAFLLVVLCVSLTSVIFVFRKMRINGQTVVLAERVQGMAGGLLKKIKK</sequence>
<organism evidence="9 10">
    <name type="scientific">Hydrogeniiclostridium mannosilyticum</name>
    <dbReference type="NCBI Taxonomy" id="2764322"/>
    <lineage>
        <taxon>Bacteria</taxon>
        <taxon>Bacillati</taxon>
        <taxon>Bacillota</taxon>
        <taxon>Clostridia</taxon>
        <taxon>Eubacteriales</taxon>
        <taxon>Acutalibacteraceae</taxon>
        <taxon>Hydrogeniiclostridium</taxon>
    </lineage>
</organism>
<name>A0A328UKK0_9FIRM</name>
<dbReference type="Gene3D" id="1.10.101.10">
    <property type="entry name" value="PGBD-like superfamily/PGBD"/>
    <property type="match status" value="2"/>
</dbReference>
<evidence type="ECO:0000256" key="1">
    <source>
        <dbReference type="ARBA" id="ARBA00007074"/>
    </source>
</evidence>
<feature type="domain" description="Peptidoglycan binding-like" evidence="8">
    <location>
        <begin position="340"/>
        <end position="391"/>
    </location>
</feature>
<keyword evidence="10" id="KW-1185">Reference proteome</keyword>
<dbReference type="SUPFAM" id="SSF54001">
    <property type="entry name" value="Cysteine proteinases"/>
    <property type="match status" value="1"/>
</dbReference>
<gene>
    <name evidence="9" type="ORF">DPQ25_03060</name>
</gene>
<feature type="region of interest" description="Disordered" evidence="5">
    <location>
        <begin position="212"/>
        <end position="255"/>
    </location>
</feature>
<evidence type="ECO:0000256" key="5">
    <source>
        <dbReference type="SAM" id="MobiDB-lite"/>
    </source>
</evidence>
<evidence type="ECO:0008006" key="11">
    <source>
        <dbReference type="Google" id="ProtNLM"/>
    </source>
</evidence>